<feature type="non-terminal residue" evidence="1">
    <location>
        <position position="1"/>
    </location>
</feature>
<reference evidence="1" key="1">
    <citation type="submission" date="2021-06" db="EMBL/GenBank/DDBJ databases">
        <authorList>
            <person name="Kallberg Y."/>
            <person name="Tangrot J."/>
            <person name="Rosling A."/>
        </authorList>
    </citation>
    <scope>NUCLEOTIDE SEQUENCE</scope>
    <source>
        <strain evidence="1">AU212A</strain>
    </source>
</reference>
<dbReference type="EMBL" id="CAJVPM010028856">
    <property type="protein sequence ID" value="CAG8671128.1"/>
    <property type="molecule type" value="Genomic_DNA"/>
</dbReference>
<name>A0ACA9NRA7_9GLOM</name>
<evidence type="ECO:0000313" key="2">
    <source>
        <dbReference type="Proteomes" id="UP000789860"/>
    </source>
</evidence>
<dbReference type="Proteomes" id="UP000789860">
    <property type="component" value="Unassembled WGS sequence"/>
</dbReference>
<gene>
    <name evidence="1" type="ORF">SCALOS_LOCUS9379</name>
</gene>
<protein>
    <submittedName>
        <fullName evidence="1">5282_t:CDS:1</fullName>
    </submittedName>
</protein>
<proteinExistence type="predicted"/>
<sequence length="105" mass="11791">SKQATNLRKEVFLATGVSKATVARVVAEFNKTGKIAPSDQDDSPLFLQALVFELSELDFVISKAQLAHYLKKLVPKDGVVYEKRRGVCWLYLELSSFFIIEIAIK</sequence>
<accession>A0ACA9NRA7</accession>
<keyword evidence="2" id="KW-1185">Reference proteome</keyword>
<evidence type="ECO:0000313" key="1">
    <source>
        <dbReference type="EMBL" id="CAG8671128.1"/>
    </source>
</evidence>
<organism evidence="1 2">
    <name type="scientific">Scutellospora calospora</name>
    <dbReference type="NCBI Taxonomy" id="85575"/>
    <lineage>
        <taxon>Eukaryota</taxon>
        <taxon>Fungi</taxon>
        <taxon>Fungi incertae sedis</taxon>
        <taxon>Mucoromycota</taxon>
        <taxon>Glomeromycotina</taxon>
        <taxon>Glomeromycetes</taxon>
        <taxon>Diversisporales</taxon>
        <taxon>Gigasporaceae</taxon>
        <taxon>Scutellospora</taxon>
    </lineage>
</organism>
<comment type="caution">
    <text evidence="1">The sequence shown here is derived from an EMBL/GenBank/DDBJ whole genome shotgun (WGS) entry which is preliminary data.</text>
</comment>